<dbReference type="PANTHER" id="PTHR33116">
    <property type="entry name" value="REVERSE TRANSCRIPTASE ZINC-BINDING DOMAIN-CONTAINING PROTEIN-RELATED-RELATED"/>
    <property type="match status" value="1"/>
</dbReference>
<name>A0A438JAM4_VITVI</name>
<dbReference type="Pfam" id="PF00035">
    <property type="entry name" value="dsrm"/>
    <property type="match status" value="1"/>
</dbReference>
<evidence type="ECO:0000256" key="1">
    <source>
        <dbReference type="PROSITE-ProRule" id="PRU00266"/>
    </source>
</evidence>
<feature type="domain" description="DRBM" evidence="2">
    <location>
        <begin position="329"/>
        <end position="362"/>
    </location>
</feature>
<keyword evidence="1" id="KW-0694">RNA-binding</keyword>
<dbReference type="AlphaFoldDB" id="A0A438JAM4"/>
<evidence type="ECO:0000259" key="2">
    <source>
        <dbReference type="PROSITE" id="PS50137"/>
    </source>
</evidence>
<organism evidence="3 4">
    <name type="scientific">Vitis vinifera</name>
    <name type="common">Grape</name>
    <dbReference type="NCBI Taxonomy" id="29760"/>
    <lineage>
        <taxon>Eukaryota</taxon>
        <taxon>Viridiplantae</taxon>
        <taxon>Streptophyta</taxon>
        <taxon>Embryophyta</taxon>
        <taxon>Tracheophyta</taxon>
        <taxon>Spermatophyta</taxon>
        <taxon>Magnoliopsida</taxon>
        <taxon>eudicotyledons</taxon>
        <taxon>Gunneridae</taxon>
        <taxon>Pentapetalae</taxon>
        <taxon>rosids</taxon>
        <taxon>Vitales</taxon>
        <taxon>Vitaceae</taxon>
        <taxon>Viteae</taxon>
        <taxon>Vitis</taxon>
    </lineage>
</organism>
<proteinExistence type="predicted"/>
<comment type="caution">
    <text evidence="3">The sequence shown here is derived from an EMBL/GenBank/DDBJ whole genome shotgun (WGS) entry which is preliminary data.</text>
</comment>
<dbReference type="PROSITE" id="PS50137">
    <property type="entry name" value="DS_RBD"/>
    <property type="match status" value="1"/>
</dbReference>
<protein>
    <submittedName>
        <fullName evidence="3">Putative ribonuclease H protein</fullName>
    </submittedName>
</protein>
<gene>
    <name evidence="3" type="primary">VvCHDp000001_972</name>
    <name evidence="3" type="ORF">CK203_018767</name>
</gene>
<evidence type="ECO:0000313" key="3">
    <source>
        <dbReference type="EMBL" id="RVX06017.1"/>
    </source>
</evidence>
<dbReference type="SUPFAM" id="SSF54768">
    <property type="entry name" value="dsRNA-binding domain-like"/>
    <property type="match status" value="1"/>
</dbReference>
<evidence type="ECO:0000313" key="4">
    <source>
        <dbReference type="Proteomes" id="UP000288805"/>
    </source>
</evidence>
<dbReference type="Proteomes" id="UP000288805">
    <property type="component" value="Unassembled WGS sequence"/>
</dbReference>
<sequence length="393" mass="44088">MLLELNGDKAPSLDGFPMAFCPKKKGAKDIKDFRLISLVDDLYKLLAKVSANRLKKVLKGIKKREPLSIYLVVIAMEALSSLLVRAPREGLKINLEQIKTILVRLVVNLEVLASKIGSPTIFLFVELSLEASYKLEAVWDSVEEWVHKRLSLWAKPYISRGEQIKLVRSTLFSIPIYFMSLFTILRLVRLGLEKIQRDFLWGGGALENKPYLVKWSSICMAKEKGGLGVCSLSLMNKTLLCKWCWCYVSEGIHFERRSLRGSIGRKKEVDGLVREGGKVWNFHFARNLNDSELDSVEVPSSTARSFRIIWNSWVPSTVSFFAWEACWGKVLFTGEKIGVGMGKTRKDAQQQAAENALHSLAGEVVGLMEGFKEKGSGLKGEIGETNAVVLQPC</sequence>
<dbReference type="InterPro" id="IPR014720">
    <property type="entry name" value="dsRBD_dom"/>
</dbReference>
<dbReference type="PANTHER" id="PTHR33116:SF78">
    <property type="entry name" value="OS12G0587133 PROTEIN"/>
    <property type="match status" value="1"/>
</dbReference>
<dbReference type="Gene3D" id="3.30.160.20">
    <property type="match status" value="1"/>
</dbReference>
<reference evidence="3 4" key="1">
    <citation type="journal article" date="2018" name="PLoS Genet.">
        <title>Population sequencing reveals clonal diversity and ancestral inbreeding in the grapevine cultivar Chardonnay.</title>
        <authorList>
            <person name="Roach M.J."/>
            <person name="Johnson D.L."/>
            <person name="Bohlmann J."/>
            <person name="van Vuuren H.J."/>
            <person name="Jones S.J."/>
            <person name="Pretorius I.S."/>
            <person name="Schmidt S.A."/>
            <person name="Borneman A.R."/>
        </authorList>
    </citation>
    <scope>NUCLEOTIDE SEQUENCE [LARGE SCALE GENOMIC DNA]</scope>
    <source>
        <strain evidence="4">cv. Chardonnay</strain>
        <tissue evidence="3">Leaf</tissue>
    </source>
</reference>
<accession>A0A438JAM4</accession>
<dbReference type="GO" id="GO:0003723">
    <property type="term" value="F:RNA binding"/>
    <property type="evidence" value="ECO:0007669"/>
    <property type="project" value="UniProtKB-UniRule"/>
</dbReference>
<dbReference type="EMBL" id="QGNW01000053">
    <property type="protein sequence ID" value="RVX06017.1"/>
    <property type="molecule type" value="Genomic_DNA"/>
</dbReference>